<accession>A0A3B0SFR1</accession>
<sequence length="130" mass="14871">MRSKDSMLRLHRFKVEDKRRQVSEIEFMISDMEAKVTEFNQQIELEEKRNGVSDVNHFNYSMTAKSIRVRADNIKKSVDDLGAQLSTAKIDLEEEEAELRKIELLAQKSGASIKPVPDPEPVMPGIGIRI</sequence>
<proteinExistence type="predicted"/>
<reference evidence="2" key="1">
    <citation type="submission" date="2018-06" db="EMBL/GenBank/DDBJ databases">
        <authorList>
            <person name="Zhirakovskaya E."/>
        </authorList>
    </citation>
    <scope>NUCLEOTIDE SEQUENCE</scope>
</reference>
<name>A0A3B0SFR1_9ZZZZ</name>
<protein>
    <recommendedName>
        <fullName evidence="3">Flagellar export protein FliJ</fullName>
    </recommendedName>
</protein>
<organism evidence="2">
    <name type="scientific">hydrothermal vent metagenome</name>
    <dbReference type="NCBI Taxonomy" id="652676"/>
    <lineage>
        <taxon>unclassified sequences</taxon>
        <taxon>metagenomes</taxon>
        <taxon>ecological metagenomes</taxon>
    </lineage>
</organism>
<dbReference type="EMBL" id="UOEC01000125">
    <property type="protein sequence ID" value="VAV95113.1"/>
    <property type="molecule type" value="Genomic_DNA"/>
</dbReference>
<keyword evidence="1" id="KW-0175">Coiled coil</keyword>
<feature type="coiled-coil region" evidence="1">
    <location>
        <begin position="78"/>
        <end position="105"/>
    </location>
</feature>
<dbReference type="AlphaFoldDB" id="A0A3B0SFR1"/>
<evidence type="ECO:0008006" key="3">
    <source>
        <dbReference type="Google" id="ProtNLM"/>
    </source>
</evidence>
<gene>
    <name evidence="2" type="ORF">MNBD_ALPHA08-2057</name>
</gene>
<evidence type="ECO:0000256" key="1">
    <source>
        <dbReference type="SAM" id="Coils"/>
    </source>
</evidence>
<evidence type="ECO:0000313" key="2">
    <source>
        <dbReference type="EMBL" id="VAV95113.1"/>
    </source>
</evidence>